<accession>K1PFA8</accession>
<proteinExistence type="predicted"/>
<dbReference type="EMBL" id="JH817638">
    <property type="protein sequence ID" value="EKC22527.1"/>
    <property type="molecule type" value="Genomic_DNA"/>
</dbReference>
<gene>
    <name evidence="1" type="ORF">CGI_10002117</name>
</gene>
<evidence type="ECO:0000313" key="1">
    <source>
        <dbReference type="EMBL" id="EKC22527.1"/>
    </source>
</evidence>
<reference evidence="1" key="1">
    <citation type="journal article" date="2012" name="Nature">
        <title>The oyster genome reveals stress adaptation and complexity of shell formation.</title>
        <authorList>
            <person name="Zhang G."/>
            <person name="Fang X."/>
            <person name="Guo X."/>
            <person name="Li L."/>
            <person name="Luo R."/>
            <person name="Xu F."/>
            <person name="Yang P."/>
            <person name="Zhang L."/>
            <person name="Wang X."/>
            <person name="Qi H."/>
            <person name="Xiong Z."/>
            <person name="Que H."/>
            <person name="Xie Y."/>
            <person name="Holland P.W."/>
            <person name="Paps J."/>
            <person name="Zhu Y."/>
            <person name="Wu F."/>
            <person name="Chen Y."/>
            <person name="Wang J."/>
            <person name="Peng C."/>
            <person name="Meng J."/>
            <person name="Yang L."/>
            <person name="Liu J."/>
            <person name="Wen B."/>
            <person name="Zhang N."/>
            <person name="Huang Z."/>
            <person name="Zhu Q."/>
            <person name="Feng Y."/>
            <person name="Mount A."/>
            <person name="Hedgecock D."/>
            <person name="Xu Z."/>
            <person name="Liu Y."/>
            <person name="Domazet-Loso T."/>
            <person name="Du Y."/>
            <person name="Sun X."/>
            <person name="Zhang S."/>
            <person name="Liu B."/>
            <person name="Cheng P."/>
            <person name="Jiang X."/>
            <person name="Li J."/>
            <person name="Fan D."/>
            <person name="Wang W."/>
            <person name="Fu W."/>
            <person name="Wang T."/>
            <person name="Wang B."/>
            <person name="Zhang J."/>
            <person name="Peng Z."/>
            <person name="Li Y."/>
            <person name="Li N."/>
            <person name="Wang J."/>
            <person name="Chen M."/>
            <person name="He Y."/>
            <person name="Tan F."/>
            <person name="Song X."/>
            <person name="Zheng Q."/>
            <person name="Huang R."/>
            <person name="Yang H."/>
            <person name="Du X."/>
            <person name="Chen L."/>
            <person name="Yang M."/>
            <person name="Gaffney P.M."/>
            <person name="Wang S."/>
            <person name="Luo L."/>
            <person name="She Z."/>
            <person name="Ming Y."/>
            <person name="Huang W."/>
            <person name="Zhang S."/>
            <person name="Huang B."/>
            <person name="Zhang Y."/>
            <person name="Qu T."/>
            <person name="Ni P."/>
            <person name="Miao G."/>
            <person name="Wang J."/>
            <person name="Wang Q."/>
            <person name="Steinberg C.E."/>
            <person name="Wang H."/>
            <person name="Li N."/>
            <person name="Qian L."/>
            <person name="Zhang G."/>
            <person name="Li Y."/>
            <person name="Yang H."/>
            <person name="Liu X."/>
            <person name="Wang J."/>
            <person name="Yin Y."/>
            <person name="Wang J."/>
        </authorList>
    </citation>
    <scope>NUCLEOTIDE SEQUENCE [LARGE SCALE GENOMIC DNA]</scope>
    <source>
        <strain evidence="1">05x7-T-G4-1.051#20</strain>
    </source>
</reference>
<sequence length="90" mass="10440">MFEQILMLPLSKHNNVTTMVTYGSFLAFVFFLGIITENGALCKPDKKEVPMAQAHIQAQEIPEALIAKRGQFRSLFKKDPWVIDWRRIFK</sequence>
<organism evidence="1">
    <name type="scientific">Magallana gigas</name>
    <name type="common">Pacific oyster</name>
    <name type="synonym">Crassostrea gigas</name>
    <dbReference type="NCBI Taxonomy" id="29159"/>
    <lineage>
        <taxon>Eukaryota</taxon>
        <taxon>Metazoa</taxon>
        <taxon>Spiralia</taxon>
        <taxon>Lophotrochozoa</taxon>
        <taxon>Mollusca</taxon>
        <taxon>Bivalvia</taxon>
        <taxon>Autobranchia</taxon>
        <taxon>Pteriomorphia</taxon>
        <taxon>Ostreida</taxon>
        <taxon>Ostreoidea</taxon>
        <taxon>Ostreidae</taxon>
        <taxon>Magallana</taxon>
    </lineage>
</organism>
<name>K1PFA8_MAGGI</name>
<dbReference type="InParanoid" id="K1PFA8"/>
<dbReference type="HOGENOM" id="CLU_2442987_0_0_1"/>
<protein>
    <submittedName>
        <fullName evidence="1">Uncharacterized protein</fullName>
    </submittedName>
</protein>
<dbReference type="AlphaFoldDB" id="K1PFA8"/>